<dbReference type="Proteomes" id="UP000466039">
    <property type="component" value="Chromosome"/>
</dbReference>
<comment type="subcellular location">
    <subcellularLocation>
        <location evidence="1">Membrane</location>
    </subcellularLocation>
</comment>
<protein>
    <recommendedName>
        <fullName evidence="7">Twin-arginine translocation pathway signal</fullName>
    </recommendedName>
</protein>
<dbReference type="AlphaFoldDB" id="A0AAD1ITC6"/>
<evidence type="ECO:0000313" key="6">
    <source>
        <dbReference type="Proteomes" id="UP000466039"/>
    </source>
</evidence>
<evidence type="ECO:0000256" key="3">
    <source>
        <dbReference type="SAM" id="MobiDB-lite"/>
    </source>
</evidence>
<feature type="region of interest" description="Disordered" evidence="3">
    <location>
        <begin position="1"/>
        <end position="48"/>
    </location>
</feature>
<evidence type="ECO:0008006" key="7">
    <source>
        <dbReference type="Google" id="ProtNLM"/>
    </source>
</evidence>
<keyword evidence="2 4" id="KW-0472">Membrane</keyword>
<evidence type="ECO:0000256" key="4">
    <source>
        <dbReference type="SAM" id="Phobius"/>
    </source>
</evidence>
<reference evidence="5 6" key="1">
    <citation type="journal article" date="2019" name="Emerg. Microbes Infect.">
        <title>Comprehensive subspecies identification of 175 nontuberculous mycobacteria species based on 7547 genomic profiles.</title>
        <authorList>
            <person name="Matsumoto Y."/>
            <person name="Kinjo T."/>
            <person name="Motooka D."/>
            <person name="Nabeya D."/>
            <person name="Jung N."/>
            <person name="Uechi K."/>
            <person name="Horii T."/>
            <person name="Iida T."/>
            <person name="Fujita J."/>
            <person name="Nakamura S."/>
        </authorList>
    </citation>
    <scope>NUCLEOTIDE SEQUENCE [LARGE SCALE GENOMIC DNA]</scope>
    <source>
        <strain evidence="5 6">JCM 15658</strain>
    </source>
</reference>
<feature type="transmembrane region" description="Helical" evidence="4">
    <location>
        <begin position="54"/>
        <end position="79"/>
    </location>
</feature>
<feature type="compositionally biased region" description="Low complexity" evidence="3">
    <location>
        <begin position="9"/>
        <end position="22"/>
    </location>
</feature>
<dbReference type="PANTHER" id="PTHR37042">
    <property type="entry name" value="OUTER MEMBRANE PROTEIN RV1973"/>
    <property type="match status" value="1"/>
</dbReference>
<keyword evidence="6" id="KW-1185">Reference proteome</keyword>
<accession>A0AAD1ITC6</accession>
<dbReference type="RefSeq" id="WP_083045535.1">
    <property type="nucleotide sequence ID" value="NZ_AP022617.1"/>
</dbReference>
<keyword evidence="4" id="KW-0812">Transmembrane</keyword>
<gene>
    <name evidence="5" type="ORF">MMON_09410</name>
</gene>
<dbReference type="GO" id="GO:0016020">
    <property type="term" value="C:membrane"/>
    <property type="evidence" value="ECO:0007669"/>
    <property type="project" value="UniProtKB-SubCell"/>
</dbReference>
<evidence type="ECO:0000313" key="5">
    <source>
        <dbReference type="EMBL" id="BBZ59640.1"/>
    </source>
</evidence>
<evidence type="ECO:0000256" key="2">
    <source>
        <dbReference type="ARBA" id="ARBA00023136"/>
    </source>
</evidence>
<keyword evidence="4" id="KW-1133">Transmembrane helix</keyword>
<dbReference type="PANTHER" id="PTHR37042:SF4">
    <property type="entry name" value="OUTER MEMBRANE PROTEIN RV1973"/>
    <property type="match status" value="1"/>
</dbReference>
<proteinExistence type="predicted"/>
<organism evidence="5 6">
    <name type="scientific">Mycolicibacterium monacense</name>
    <name type="common">Mycobacterium monacense</name>
    <dbReference type="NCBI Taxonomy" id="85693"/>
    <lineage>
        <taxon>Bacteria</taxon>
        <taxon>Bacillati</taxon>
        <taxon>Actinomycetota</taxon>
        <taxon>Actinomycetes</taxon>
        <taxon>Mycobacteriales</taxon>
        <taxon>Mycobacteriaceae</taxon>
        <taxon>Mycolicibacterium</taxon>
    </lineage>
</organism>
<sequence length="214" mass="22751">MTEKDDTSVTDTSVTDASVTDVEPSVDEIDRRDESLEDASAGESEGAVQSRRRVVGAVGMAVLAIALIASVGATAWLYFFQFRPDQETDSEAAKVAIDAASQASVSLLTYSPETLDKDFAAAKTQLTGDFLDYYTDFTEKIVTPAAKQKQVKTSAAVVQAALSQLSPESAEVLLFINQTTTSKENPDGAYAASSVKVGMTKIDGAWKISSFDPV</sequence>
<dbReference type="EMBL" id="AP022617">
    <property type="protein sequence ID" value="BBZ59640.1"/>
    <property type="molecule type" value="Genomic_DNA"/>
</dbReference>
<name>A0AAD1ITC6_MYCMB</name>
<evidence type="ECO:0000256" key="1">
    <source>
        <dbReference type="ARBA" id="ARBA00004370"/>
    </source>
</evidence>